<accession>A0AAJ1RBI5</accession>
<keyword evidence="6" id="KW-0012">Acyltransferase</keyword>
<dbReference type="GO" id="GO:0071555">
    <property type="term" value="P:cell wall organization"/>
    <property type="evidence" value="ECO:0007669"/>
    <property type="project" value="UniProtKB-KW"/>
</dbReference>
<keyword evidence="2" id="KW-0963">Cytoplasm</keyword>
<feature type="coiled-coil region" evidence="8">
    <location>
        <begin position="249"/>
        <end position="302"/>
    </location>
</feature>
<evidence type="ECO:0000256" key="1">
    <source>
        <dbReference type="ARBA" id="ARBA00009943"/>
    </source>
</evidence>
<dbReference type="InterPro" id="IPR050644">
    <property type="entry name" value="PG_Glycine_Bridge_Synth"/>
</dbReference>
<evidence type="ECO:0000256" key="8">
    <source>
        <dbReference type="SAM" id="Coils"/>
    </source>
</evidence>
<evidence type="ECO:0000313" key="10">
    <source>
        <dbReference type="Proteomes" id="UP001167919"/>
    </source>
</evidence>
<dbReference type="InterPro" id="IPR016181">
    <property type="entry name" value="Acyl_CoA_acyltransferase"/>
</dbReference>
<dbReference type="GO" id="GO:0008360">
    <property type="term" value="P:regulation of cell shape"/>
    <property type="evidence" value="ECO:0007669"/>
    <property type="project" value="UniProtKB-KW"/>
</dbReference>
<dbReference type="GO" id="GO:0016755">
    <property type="term" value="F:aminoacyltransferase activity"/>
    <property type="evidence" value="ECO:0007669"/>
    <property type="project" value="InterPro"/>
</dbReference>
<dbReference type="PROSITE" id="PS51191">
    <property type="entry name" value="FEMABX"/>
    <property type="match status" value="1"/>
</dbReference>
<dbReference type="InterPro" id="IPR003447">
    <property type="entry name" value="FEMABX"/>
</dbReference>
<protein>
    <submittedName>
        <fullName evidence="9">Peptidoglycan bridge formation glycyltransferase FemA/FemB family protein</fullName>
    </submittedName>
</protein>
<keyword evidence="3" id="KW-0808">Transferase</keyword>
<evidence type="ECO:0000256" key="6">
    <source>
        <dbReference type="ARBA" id="ARBA00023315"/>
    </source>
</evidence>
<evidence type="ECO:0000256" key="3">
    <source>
        <dbReference type="ARBA" id="ARBA00022679"/>
    </source>
</evidence>
<keyword evidence="5" id="KW-0573">Peptidoglycan synthesis</keyword>
<evidence type="ECO:0000256" key="7">
    <source>
        <dbReference type="ARBA" id="ARBA00023316"/>
    </source>
</evidence>
<dbReference type="AlphaFoldDB" id="A0AAJ1RBI5"/>
<comment type="similarity">
    <text evidence="1">Belongs to the FemABX family.</text>
</comment>
<dbReference type="Proteomes" id="UP001167919">
    <property type="component" value="Unassembled WGS sequence"/>
</dbReference>
<dbReference type="Gene3D" id="3.40.630.30">
    <property type="match status" value="2"/>
</dbReference>
<name>A0AAJ1RBI5_9LACO</name>
<dbReference type="RefSeq" id="WP_301711268.1">
    <property type="nucleotide sequence ID" value="NZ_SDWY01000003.1"/>
</dbReference>
<dbReference type="GO" id="GO:0009252">
    <property type="term" value="P:peptidoglycan biosynthetic process"/>
    <property type="evidence" value="ECO:0007669"/>
    <property type="project" value="UniProtKB-KW"/>
</dbReference>
<organism evidence="9 10">
    <name type="scientific">Oenococcus sicerae</name>
    <dbReference type="NCBI Taxonomy" id="2203724"/>
    <lineage>
        <taxon>Bacteria</taxon>
        <taxon>Bacillati</taxon>
        <taxon>Bacillota</taxon>
        <taxon>Bacilli</taxon>
        <taxon>Lactobacillales</taxon>
        <taxon>Lactobacillaceae</taxon>
        <taxon>Oenococcus</taxon>
    </lineage>
</organism>
<gene>
    <name evidence="9" type="ORF">EVC35_06225</name>
</gene>
<dbReference type="Pfam" id="PF02388">
    <property type="entry name" value="FemAB"/>
    <property type="match status" value="1"/>
</dbReference>
<keyword evidence="7" id="KW-0961">Cell wall biogenesis/degradation</keyword>
<comment type="caution">
    <text evidence="9">The sequence shown here is derived from an EMBL/GenBank/DDBJ whole genome shotgun (WGS) entry which is preliminary data.</text>
</comment>
<dbReference type="Gene3D" id="1.20.58.90">
    <property type="match status" value="1"/>
</dbReference>
<evidence type="ECO:0000256" key="5">
    <source>
        <dbReference type="ARBA" id="ARBA00022984"/>
    </source>
</evidence>
<keyword evidence="4" id="KW-0133">Cell shape</keyword>
<sequence>MRFVILDKDEYHRFEQQNPKGSFYQSIYQKAYFDKSRQTSGFFGVTENDKILLGALIRKINSRFGGVYEIMAGPLVDPNLADQDTIIAFFLSELRSYLKKLHAYYLRIVPNETIQRIDNAGHISSFDFSKYVSTYEKQGFIYDSLDQIGYSSLSPNYEYHKDLAGFNVETLFQSFSKATQYSIRKTFEFAIKTRTITYDELTVFHENTSQTAARLGFQDKSLAYYQNVYKTFGKQARFVIAEIELPAYVKHFQATIQLLTEEIDQLAAANSKKSTSSKHRQLNELEDRIRQYQKRIDQAETFIGLYGNKLNLAGALFFIQPQEVSYMFSYTNVEFKNFYGPYRIQYEMLKFAQSQKMPVYNFYGVSGDNSRKDGVYEFKKGFNGYMTRNIGTFILPISKIRYRLLQQLRKIIRR</sequence>
<evidence type="ECO:0000313" key="9">
    <source>
        <dbReference type="EMBL" id="MDN6900598.1"/>
    </source>
</evidence>
<evidence type="ECO:0000256" key="2">
    <source>
        <dbReference type="ARBA" id="ARBA00022490"/>
    </source>
</evidence>
<dbReference type="EMBL" id="SDWY01000003">
    <property type="protein sequence ID" value="MDN6900598.1"/>
    <property type="molecule type" value="Genomic_DNA"/>
</dbReference>
<dbReference type="PANTHER" id="PTHR36174:SF2">
    <property type="entry name" value="AMINOACYLTRANSFERASE FEMA"/>
    <property type="match status" value="1"/>
</dbReference>
<proteinExistence type="inferred from homology"/>
<dbReference type="PANTHER" id="PTHR36174">
    <property type="entry name" value="LIPID II:GLYCINE GLYCYLTRANSFERASE"/>
    <property type="match status" value="1"/>
</dbReference>
<keyword evidence="8" id="KW-0175">Coiled coil</keyword>
<reference evidence="9" key="1">
    <citation type="submission" date="2019-01" db="EMBL/GenBank/DDBJ databases">
        <title>Oenococcus sicerae UCMA17102.</title>
        <authorList>
            <person name="Cousin F.J."/>
            <person name="Le Guellec R."/>
            <person name="Cretenet M."/>
        </authorList>
    </citation>
    <scope>NUCLEOTIDE SEQUENCE</scope>
    <source>
        <strain evidence="9">UCMA17102</strain>
    </source>
</reference>
<dbReference type="SUPFAM" id="SSF55729">
    <property type="entry name" value="Acyl-CoA N-acyltransferases (Nat)"/>
    <property type="match status" value="2"/>
</dbReference>
<evidence type="ECO:0000256" key="4">
    <source>
        <dbReference type="ARBA" id="ARBA00022960"/>
    </source>
</evidence>